<proteinExistence type="predicted"/>
<keyword evidence="1" id="KW-0732">Signal</keyword>
<name>A0A7R9KEG9_9ACAR</name>
<reference evidence="2" key="1">
    <citation type="submission" date="2020-11" db="EMBL/GenBank/DDBJ databases">
        <authorList>
            <person name="Tran Van P."/>
        </authorList>
    </citation>
    <scope>NUCLEOTIDE SEQUENCE</scope>
</reference>
<gene>
    <name evidence="2" type="ORF">OSB1V03_LOCUS710</name>
</gene>
<feature type="signal peptide" evidence="1">
    <location>
        <begin position="1"/>
        <end position="16"/>
    </location>
</feature>
<dbReference type="AlphaFoldDB" id="A0A7R9KEG9"/>
<evidence type="ECO:0000313" key="3">
    <source>
        <dbReference type="Proteomes" id="UP000759131"/>
    </source>
</evidence>
<evidence type="ECO:0000256" key="1">
    <source>
        <dbReference type="SAM" id="SignalP"/>
    </source>
</evidence>
<dbReference type="EMBL" id="CAJPIZ010000164">
    <property type="protein sequence ID" value="CAG2100646.1"/>
    <property type="molecule type" value="Genomic_DNA"/>
</dbReference>
<dbReference type="EMBL" id="OC854739">
    <property type="protein sequence ID" value="CAD7620216.1"/>
    <property type="molecule type" value="Genomic_DNA"/>
</dbReference>
<sequence>MVYTLIAITVAAIVCGESVDPTIGAIGTHMTTDSTGVDNTDLGYNCDQQFLNNFADNIRLNLTYCLSGDLWAPGAPAPDFTDAINCCYHYDLNRVVKPMYDKECRKVSDKYDSDVRKMMTNCTANGHQLSDSFCAGLTGKRPMSPECQMFITGLANRVVP</sequence>
<accession>A0A7R9KEG9</accession>
<organism evidence="2">
    <name type="scientific">Medioppia subpectinata</name>
    <dbReference type="NCBI Taxonomy" id="1979941"/>
    <lineage>
        <taxon>Eukaryota</taxon>
        <taxon>Metazoa</taxon>
        <taxon>Ecdysozoa</taxon>
        <taxon>Arthropoda</taxon>
        <taxon>Chelicerata</taxon>
        <taxon>Arachnida</taxon>
        <taxon>Acari</taxon>
        <taxon>Acariformes</taxon>
        <taxon>Sarcoptiformes</taxon>
        <taxon>Oribatida</taxon>
        <taxon>Brachypylina</taxon>
        <taxon>Oppioidea</taxon>
        <taxon>Oppiidae</taxon>
        <taxon>Medioppia</taxon>
    </lineage>
</organism>
<keyword evidence="3" id="KW-1185">Reference proteome</keyword>
<feature type="chain" id="PRO_5036403328" evidence="1">
    <location>
        <begin position="17"/>
        <end position="160"/>
    </location>
</feature>
<evidence type="ECO:0000313" key="2">
    <source>
        <dbReference type="EMBL" id="CAD7620216.1"/>
    </source>
</evidence>
<dbReference type="Proteomes" id="UP000759131">
    <property type="component" value="Unassembled WGS sequence"/>
</dbReference>
<protein>
    <submittedName>
        <fullName evidence="2">Uncharacterized protein</fullName>
    </submittedName>
</protein>